<organism evidence="3 4">
    <name type="scientific">Bifidobacterium pullorum subsp. gallinarum</name>
    <dbReference type="NCBI Taxonomy" id="78344"/>
    <lineage>
        <taxon>Bacteria</taxon>
        <taxon>Bacillati</taxon>
        <taxon>Actinomycetota</taxon>
        <taxon>Actinomycetes</taxon>
        <taxon>Bifidobacteriales</taxon>
        <taxon>Bifidobacteriaceae</taxon>
        <taxon>Bifidobacterium</taxon>
    </lineage>
</organism>
<dbReference type="Pfam" id="PF07510">
    <property type="entry name" value="GmrSD_C"/>
    <property type="match status" value="1"/>
</dbReference>
<feature type="domain" description="GmrSD restriction endonucleases C-terminal" evidence="2">
    <location>
        <begin position="439"/>
        <end position="549"/>
    </location>
</feature>
<dbReference type="InterPro" id="IPR011089">
    <property type="entry name" value="GmrSD_C"/>
</dbReference>
<protein>
    <recommendedName>
        <fullName evidence="5">DUF262 domain-containing protein</fullName>
    </recommendedName>
</protein>
<feature type="domain" description="GmrSD restriction endonucleases N-terminal" evidence="1">
    <location>
        <begin position="11"/>
        <end position="225"/>
    </location>
</feature>
<dbReference type="Pfam" id="PF03235">
    <property type="entry name" value="GmrSD_N"/>
    <property type="match status" value="1"/>
</dbReference>
<sequence length="614" mass="71302">MKKINGTPKNLKELLQNTKYSIHYYQREYAWQLKQIQELVDDLTDEFLIYYDPTHERKDVAQYGVYFMGSVVLAGRENAIIDGQQRLSSLSLLLIYLRRRLLEVGMTIATVDQMIYSESFGTASFNISVEDREPCLQALNDGKNFDPEGYGESVKNLYARYQDICDLFPEEIDDAALPYFADWLTEKVYFIEIVTETEQDAHKVFVSMNDRGLSLTSAEMLKGYLLSEVADDKRREKLNDAWKAKMLSLKELGKGEEEDCIKAWLRAKYAESIRENKKGATPEDFDLIGGSFHKWVRDEHARLGLNSSDEFEQFIEEFCKFADIYIRLKHWEWTFDEKQPYLYYNAALSFTLQSQLCLAPIRAEDLGETIDRKILLVSRFIDILIYTRAINYRSMDYSTIKYAMFQLTKRIRNLDVPELATQLGKEVADLGMSIENAWDDFRLNFYTKKYIRHMLARITDYVERGCDQPGHYLEYVAVKSKRPFEVEHIITDHFEWYQDEYGSREEFEATRNRPGNLLLLDKSTNASINDDRYPDKLPVYGSEKGNVLSAALVAASYQHNPRFLKFMGETGFEFKAYETFGRNEIAERSGLVGSLVLALWTPDFNQIAANGLSS</sequence>
<dbReference type="AlphaFoldDB" id="A0A087AQI0"/>
<reference evidence="3 4" key="1">
    <citation type="submission" date="2014-03" db="EMBL/GenBank/DDBJ databases">
        <title>Genomics of Bifidobacteria.</title>
        <authorList>
            <person name="Ventura M."/>
            <person name="Milani C."/>
            <person name="Lugli G.A."/>
        </authorList>
    </citation>
    <scope>NUCLEOTIDE SEQUENCE [LARGE SCALE GENOMIC DNA]</scope>
    <source>
        <strain evidence="3 4">LMG 11586</strain>
    </source>
</reference>
<dbReference type="eggNOG" id="COG1479">
    <property type="taxonomic scope" value="Bacteria"/>
</dbReference>
<dbReference type="OrthoDB" id="9798761at2"/>
<accession>A0A087AQI0</accession>
<dbReference type="RefSeq" id="WP_033506236.1">
    <property type="nucleotide sequence ID" value="NZ_JGYX01000002.1"/>
</dbReference>
<evidence type="ECO:0000313" key="3">
    <source>
        <dbReference type="EMBL" id="KFI61030.1"/>
    </source>
</evidence>
<dbReference type="PANTHER" id="PTHR35149">
    <property type="entry name" value="SLL5132 PROTEIN"/>
    <property type="match status" value="1"/>
</dbReference>
<comment type="caution">
    <text evidence="3">The sequence shown here is derived from an EMBL/GenBank/DDBJ whole genome shotgun (WGS) entry which is preliminary data.</text>
</comment>
<dbReference type="PANTHER" id="PTHR35149:SF2">
    <property type="entry name" value="DUF262 DOMAIN-CONTAINING PROTEIN"/>
    <property type="match status" value="1"/>
</dbReference>
<dbReference type="EMBL" id="JGYX01000002">
    <property type="protein sequence ID" value="KFI61030.1"/>
    <property type="molecule type" value="Genomic_DNA"/>
</dbReference>
<dbReference type="Proteomes" id="UP000029046">
    <property type="component" value="Unassembled WGS sequence"/>
</dbReference>
<proteinExistence type="predicted"/>
<evidence type="ECO:0008006" key="5">
    <source>
        <dbReference type="Google" id="ProtNLM"/>
    </source>
</evidence>
<dbReference type="InterPro" id="IPR004919">
    <property type="entry name" value="GmrSD_N"/>
</dbReference>
<evidence type="ECO:0000259" key="1">
    <source>
        <dbReference type="Pfam" id="PF03235"/>
    </source>
</evidence>
<evidence type="ECO:0000259" key="2">
    <source>
        <dbReference type="Pfam" id="PF07510"/>
    </source>
</evidence>
<evidence type="ECO:0000313" key="4">
    <source>
        <dbReference type="Proteomes" id="UP000029046"/>
    </source>
</evidence>
<name>A0A087AQI0_9BIFI</name>
<gene>
    <name evidence="3" type="ORF">BIGA_0452</name>
</gene>
<keyword evidence="4" id="KW-1185">Reference proteome</keyword>